<dbReference type="PANTHER" id="PTHR43065">
    <property type="entry name" value="SENSOR HISTIDINE KINASE"/>
    <property type="match status" value="1"/>
</dbReference>
<dbReference type="SMART" id="SM00388">
    <property type="entry name" value="HisKA"/>
    <property type="match status" value="1"/>
</dbReference>
<dbReference type="SUPFAM" id="SSF55785">
    <property type="entry name" value="PYP-like sensor domain (PAS domain)"/>
    <property type="match status" value="2"/>
</dbReference>
<dbReference type="PROSITE" id="PS50110">
    <property type="entry name" value="RESPONSE_REGULATORY"/>
    <property type="match status" value="1"/>
</dbReference>
<dbReference type="InterPro" id="IPR003594">
    <property type="entry name" value="HATPase_dom"/>
</dbReference>
<proteinExistence type="predicted"/>
<dbReference type="EC" id="2.7.13.3" evidence="2"/>
<dbReference type="Pfam" id="PF08447">
    <property type="entry name" value="PAS_3"/>
    <property type="match status" value="1"/>
</dbReference>
<dbReference type="PRINTS" id="PR00344">
    <property type="entry name" value="BCTRLSENSOR"/>
</dbReference>
<dbReference type="InterPro" id="IPR004358">
    <property type="entry name" value="Sig_transdc_His_kin-like_C"/>
</dbReference>
<evidence type="ECO:0000259" key="8">
    <source>
        <dbReference type="PROSITE" id="PS50113"/>
    </source>
</evidence>
<evidence type="ECO:0000256" key="2">
    <source>
        <dbReference type="ARBA" id="ARBA00012438"/>
    </source>
</evidence>
<dbReference type="PROSITE" id="PS50112">
    <property type="entry name" value="PAS"/>
    <property type="match status" value="1"/>
</dbReference>
<dbReference type="FunFam" id="3.30.450.20:FF:000099">
    <property type="entry name" value="Sensory box sensor histidine kinase"/>
    <property type="match status" value="1"/>
</dbReference>
<keyword evidence="10" id="KW-1185">Reference proteome</keyword>
<reference evidence="9 10" key="1">
    <citation type="submission" date="2015-07" db="EMBL/GenBank/DDBJ databases">
        <authorList>
            <person name="Noorani M."/>
        </authorList>
    </citation>
    <scope>NUCLEOTIDE SEQUENCE [LARGE SCALE GENOMIC DNA]</scope>
    <source>
        <strain evidence="9 10">CECT 7802</strain>
    </source>
</reference>
<dbReference type="InterPro" id="IPR011006">
    <property type="entry name" value="CheY-like_superfamily"/>
</dbReference>
<dbReference type="InterPro" id="IPR001610">
    <property type="entry name" value="PAC"/>
</dbReference>
<dbReference type="PROSITE" id="PS50109">
    <property type="entry name" value="HIS_KIN"/>
    <property type="match status" value="1"/>
</dbReference>
<dbReference type="Gene3D" id="1.10.287.130">
    <property type="match status" value="1"/>
</dbReference>
<dbReference type="Pfam" id="PF02518">
    <property type="entry name" value="HATPase_c"/>
    <property type="match status" value="1"/>
</dbReference>
<dbReference type="RefSeq" id="WP_055084087.1">
    <property type="nucleotide sequence ID" value="NZ_CXSU01000011.1"/>
</dbReference>
<feature type="domain" description="PAS" evidence="7">
    <location>
        <begin position="284"/>
        <end position="354"/>
    </location>
</feature>
<dbReference type="Gene3D" id="3.40.50.2300">
    <property type="match status" value="1"/>
</dbReference>
<organism evidence="9 10">
    <name type="scientific">Jannaschia donghaensis</name>
    <dbReference type="NCBI Taxonomy" id="420998"/>
    <lineage>
        <taxon>Bacteria</taxon>
        <taxon>Pseudomonadati</taxon>
        <taxon>Pseudomonadota</taxon>
        <taxon>Alphaproteobacteria</taxon>
        <taxon>Rhodobacterales</taxon>
        <taxon>Roseobacteraceae</taxon>
        <taxon>Jannaschia</taxon>
    </lineage>
</organism>
<evidence type="ECO:0000313" key="10">
    <source>
        <dbReference type="Proteomes" id="UP000049222"/>
    </source>
</evidence>
<feature type="domain" description="Response regulatory" evidence="6">
    <location>
        <begin position="673"/>
        <end position="785"/>
    </location>
</feature>
<dbReference type="STRING" id="420998.JDO7802_01488"/>
<dbReference type="SUPFAM" id="SSF55874">
    <property type="entry name" value="ATPase domain of HSP90 chaperone/DNA topoisomerase II/histidine kinase"/>
    <property type="match status" value="1"/>
</dbReference>
<dbReference type="OrthoDB" id="9796100at2"/>
<dbReference type="Gene3D" id="3.30.565.10">
    <property type="entry name" value="Histidine kinase-like ATPase, C-terminal domain"/>
    <property type="match status" value="1"/>
</dbReference>
<dbReference type="Proteomes" id="UP000049222">
    <property type="component" value="Unassembled WGS sequence"/>
</dbReference>
<name>A0A0M6YHS5_9RHOB</name>
<dbReference type="Pfam" id="PF08448">
    <property type="entry name" value="PAS_4"/>
    <property type="match status" value="1"/>
</dbReference>
<dbReference type="SUPFAM" id="SSF47384">
    <property type="entry name" value="Homodimeric domain of signal transducing histidine kinase"/>
    <property type="match status" value="1"/>
</dbReference>
<keyword evidence="3 4" id="KW-0597">Phosphoprotein</keyword>
<feature type="modified residue" description="4-aspartylphosphate" evidence="4">
    <location>
        <position position="723"/>
    </location>
</feature>
<dbReference type="EMBL" id="CXSU01000011">
    <property type="protein sequence ID" value="CTQ49474.1"/>
    <property type="molecule type" value="Genomic_DNA"/>
</dbReference>
<comment type="catalytic activity">
    <reaction evidence="1">
        <text>ATP + protein L-histidine = ADP + protein N-phospho-L-histidine.</text>
        <dbReference type="EC" id="2.7.13.3"/>
    </reaction>
</comment>
<dbReference type="InterPro" id="IPR036890">
    <property type="entry name" value="HATPase_C_sf"/>
</dbReference>
<dbReference type="InterPro" id="IPR001789">
    <property type="entry name" value="Sig_transdc_resp-reg_receiver"/>
</dbReference>
<dbReference type="Pfam" id="PF00072">
    <property type="entry name" value="Response_reg"/>
    <property type="match status" value="1"/>
</dbReference>
<dbReference type="AlphaFoldDB" id="A0A0M6YHS5"/>
<evidence type="ECO:0000259" key="7">
    <source>
        <dbReference type="PROSITE" id="PS50112"/>
    </source>
</evidence>
<dbReference type="NCBIfam" id="TIGR00229">
    <property type="entry name" value="sensory_box"/>
    <property type="match status" value="2"/>
</dbReference>
<dbReference type="SMART" id="SM00091">
    <property type="entry name" value="PAS"/>
    <property type="match status" value="2"/>
</dbReference>
<evidence type="ECO:0000259" key="6">
    <source>
        <dbReference type="PROSITE" id="PS50110"/>
    </source>
</evidence>
<dbReference type="InterPro" id="IPR013656">
    <property type="entry name" value="PAS_4"/>
</dbReference>
<dbReference type="PROSITE" id="PS50113">
    <property type="entry name" value="PAC"/>
    <property type="match status" value="1"/>
</dbReference>
<dbReference type="Gene3D" id="3.30.450.20">
    <property type="entry name" value="PAS domain"/>
    <property type="match status" value="2"/>
</dbReference>
<protein>
    <recommendedName>
        <fullName evidence="2">histidine kinase</fullName>
        <ecNumber evidence="2">2.7.13.3</ecNumber>
    </recommendedName>
</protein>
<dbReference type="SMART" id="SM00387">
    <property type="entry name" value="HATPase_c"/>
    <property type="match status" value="1"/>
</dbReference>
<evidence type="ECO:0000256" key="4">
    <source>
        <dbReference type="PROSITE-ProRule" id="PRU00169"/>
    </source>
</evidence>
<feature type="domain" description="PAC" evidence="8">
    <location>
        <begin position="230"/>
        <end position="282"/>
    </location>
</feature>
<dbReference type="InterPro" id="IPR036097">
    <property type="entry name" value="HisK_dim/P_sf"/>
</dbReference>
<dbReference type="InterPro" id="IPR000014">
    <property type="entry name" value="PAS"/>
</dbReference>
<evidence type="ECO:0000256" key="3">
    <source>
        <dbReference type="ARBA" id="ARBA00022553"/>
    </source>
</evidence>
<dbReference type="PANTHER" id="PTHR43065:SF42">
    <property type="entry name" value="TWO-COMPONENT SENSOR PPRA"/>
    <property type="match status" value="1"/>
</dbReference>
<dbReference type="CDD" id="cd00082">
    <property type="entry name" value="HisKA"/>
    <property type="match status" value="1"/>
</dbReference>
<dbReference type="SUPFAM" id="SSF52172">
    <property type="entry name" value="CheY-like"/>
    <property type="match status" value="2"/>
</dbReference>
<evidence type="ECO:0000259" key="5">
    <source>
        <dbReference type="PROSITE" id="PS50109"/>
    </source>
</evidence>
<dbReference type="SMART" id="SM00448">
    <property type="entry name" value="REC"/>
    <property type="match status" value="1"/>
</dbReference>
<dbReference type="CDD" id="cd00130">
    <property type="entry name" value="PAS"/>
    <property type="match status" value="2"/>
</dbReference>
<evidence type="ECO:0000256" key="1">
    <source>
        <dbReference type="ARBA" id="ARBA00000085"/>
    </source>
</evidence>
<dbReference type="GO" id="GO:0000155">
    <property type="term" value="F:phosphorelay sensor kinase activity"/>
    <property type="evidence" value="ECO:0007669"/>
    <property type="project" value="InterPro"/>
</dbReference>
<evidence type="ECO:0000313" key="9">
    <source>
        <dbReference type="EMBL" id="CTQ49474.1"/>
    </source>
</evidence>
<dbReference type="InterPro" id="IPR000700">
    <property type="entry name" value="PAS-assoc_C"/>
</dbReference>
<dbReference type="SMART" id="SM00086">
    <property type="entry name" value="PAC"/>
    <property type="match status" value="2"/>
</dbReference>
<dbReference type="InterPro" id="IPR005467">
    <property type="entry name" value="His_kinase_dom"/>
</dbReference>
<sequence length="785" mass="84916">MTAHEAMSGRAVAILAPRGRDASVARDLLTGEGIAAFVVDSLEQLAAAVQDDLGAVLLTEESLAGPEEAALRKAVAAQPIWSDLPFIVLTNGGSGARTDATRARIDALGNAVLIARPLHADTLLRAARSALDARRRQFEARLRMDELHRREADLRESESKFHAITDFIDQMVWSTLPDGYHDYYNRRWYEFTGMPDGSTDGEAWNGVFHPEDQDRAWDSWRHSLETGDPYEIEYRLRHRSGEYRWVLGRAQPVRGEDGAILRWYGTCTDIHDEVLARDETLARSRAERDVLWNGARDLFAIIGADGVYRDVNPRWTDVLGYAPDELIGHHFDVVIHDEDVPRAHEKFAAVVADRPIFDLLLRIRRKDGGYLEVEWNAGKDGDSVFASGRDVTERMRRKAALVASEAALRQSQKLETIGQLTGGVAHDFNNLLMAIRSSLDLLGSRLDPDDGRAIALLDNARTAAMRGASLTQRMLAFARKQELDAAAVDVAVLLPGLKDLIARSIGPQIAIELQISPDVPPAFVDANQLEMAILNLAVNARDAMDGEGRLEIGLARTVVNEAEGAILSLKPGAYVRIDVTDTGAGMDTATLAQAMEPFFTTKGVGEGTGLGLSMVHGLAAQSGGTFRMDSTPGVGTTAKLYLPVAATPAAPATVPEPTPALTREPSAGARALTVLAVDDDVLVLMGTVGLLEDMGHAVIEASSAHEALNLFEAHPEIDLVVTDQAMPKMTGVELASNLRARRPGIAIILATGYSEMPEGAGGNVSTRLEKPFGPADLTRAIAEVM</sequence>
<dbReference type="InterPro" id="IPR013655">
    <property type="entry name" value="PAS_fold_3"/>
</dbReference>
<gene>
    <name evidence="9" type="ORF">JDO7802_01488</name>
</gene>
<dbReference type="InterPro" id="IPR035965">
    <property type="entry name" value="PAS-like_dom_sf"/>
</dbReference>
<accession>A0A0M6YHS5</accession>
<dbReference type="InterPro" id="IPR003661">
    <property type="entry name" value="HisK_dim/P_dom"/>
</dbReference>
<feature type="domain" description="Histidine kinase" evidence="5">
    <location>
        <begin position="423"/>
        <end position="646"/>
    </location>
</feature>